<dbReference type="Proteomes" id="UP000789572">
    <property type="component" value="Unassembled WGS sequence"/>
</dbReference>
<dbReference type="EMBL" id="CAJVPJ010000881">
    <property type="protein sequence ID" value="CAG8562705.1"/>
    <property type="molecule type" value="Genomic_DNA"/>
</dbReference>
<proteinExistence type="predicted"/>
<evidence type="ECO:0000313" key="2">
    <source>
        <dbReference type="Proteomes" id="UP000789572"/>
    </source>
</evidence>
<dbReference type="AlphaFoldDB" id="A0A9N9FU92"/>
<name>A0A9N9FU92_9GLOM</name>
<comment type="caution">
    <text evidence="1">The sequence shown here is derived from an EMBL/GenBank/DDBJ whole genome shotgun (WGS) entry which is preliminary data.</text>
</comment>
<keyword evidence="2" id="KW-1185">Reference proteome</keyword>
<protein>
    <submittedName>
        <fullName evidence="1">593_t:CDS:1</fullName>
    </submittedName>
</protein>
<evidence type="ECO:0000313" key="1">
    <source>
        <dbReference type="EMBL" id="CAG8562705.1"/>
    </source>
</evidence>
<sequence length="106" mass="12071">MAKKLQERAQKSKLNIERIPAEKVVQITRTAYSRVRTFRLDDASWHNLTSLLEKLNLQSSRKISASRLVKALIQLGVESKTEEVFQALREKNTSITNSAVPHIQGQ</sequence>
<gene>
    <name evidence="1" type="ORF">POCULU_LOCUS5593</name>
</gene>
<reference evidence="1" key="1">
    <citation type="submission" date="2021-06" db="EMBL/GenBank/DDBJ databases">
        <authorList>
            <person name="Kallberg Y."/>
            <person name="Tangrot J."/>
            <person name="Rosling A."/>
        </authorList>
    </citation>
    <scope>NUCLEOTIDE SEQUENCE</scope>
    <source>
        <strain evidence="1">IA702</strain>
    </source>
</reference>
<organism evidence="1 2">
    <name type="scientific">Paraglomus occultum</name>
    <dbReference type="NCBI Taxonomy" id="144539"/>
    <lineage>
        <taxon>Eukaryota</taxon>
        <taxon>Fungi</taxon>
        <taxon>Fungi incertae sedis</taxon>
        <taxon>Mucoromycota</taxon>
        <taxon>Glomeromycotina</taxon>
        <taxon>Glomeromycetes</taxon>
        <taxon>Paraglomerales</taxon>
        <taxon>Paraglomeraceae</taxon>
        <taxon>Paraglomus</taxon>
    </lineage>
</organism>
<accession>A0A9N9FU92</accession>